<dbReference type="AlphaFoldDB" id="A0A9D2RZZ7"/>
<dbReference type="SUPFAM" id="SSF56784">
    <property type="entry name" value="HAD-like"/>
    <property type="match status" value="1"/>
</dbReference>
<accession>A0A9D2RZZ7</accession>
<dbReference type="InterPro" id="IPR023214">
    <property type="entry name" value="HAD_sf"/>
</dbReference>
<dbReference type="Gene3D" id="3.40.50.1000">
    <property type="entry name" value="HAD superfamily/HAD-like"/>
    <property type="match status" value="1"/>
</dbReference>
<proteinExistence type="predicted"/>
<organism evidence="1 2">
    <name type="scientific">Candidatus Acutalibacter ornithocaccae</name>
    <dbReference type="NCBI Taxonomy" id="2838416"/>
    <lineage>
        <taxon>Bacteria</taxon>
        <taxon>Bacillati</taxon>
        <taxon>Bacillota</taxon>
        <taxon>Clostridia</taxon>
        <taxon>Eubacteriales</taxon>
        <taxon>Acutalibacteraceae</taxon>
        <taxon>Acutalibacter</taxon>
    </lineage>
</organism>
<evidence type="ECO:0008006" key="3">
    <source>
        <dbReference type="Google" id="ProtNLM"/>
    </source>
</evidence>
<reference evidence="1" key="2">
    <citation type="submission" date="2021-04" db="EMBL/GenBank/DDBJ databases">
        <authorList>
            <person name="Gilroy R."/>
        </authorList>
    </citation>
    <scope>NUCLEOTIDE SEQUENCE</scope>
    <source>
        <strain evidence="1">ChiBcolR8-3208</strain>
    </source>
</reference>
<evidence type="ECO:0000313" key="2">
    <source>
        <dbReference type="Proteomes" id="UP000824214"/>
    </source>
</evidence>
<protein>
    <recommendedName>
        <fullName evidence="3">Haloacid dehalogenase-like hydrolase</fullName>
    </recommendedName>
</protein>
<dbReference type="Proteomes" id="UP000824214">
    <property type="component" value="Unassembled WGS sequence"/>
</dbReference>
<reference evidence="1" key="1">
    <citation type="journal article" date="2021" name="PeerJ">
        <title>Extensive microbial diversity within the chicken gut microbiome revealed by metagenomics and culture.</title>
        <authorList>
            <person name="Gilroy R."/>
            <person name="Ravi A."/>
            <person name="Getino M."/>
            <person name="Pursley I."/>
            <person name="Horton D.L."/>
            <person name="Alikhan N.F."/>
            <person name="Baker D."/>
            <person name="Gharbi K."/>
            <person name="Hall N."/>
            <person name="Watson M."/>
            <person name="Adriaenssens E.M."/>
            <person name="Foster-Nyarko E."/>
            <person name="Jarju S."/>
            <person name="Secka A."/>
            <person name="Antonio M."/>
            <person name="Oren A."/>
            <person name="Chaudhuri R.R."/>
            <person name="La Ragione R."/>
            <person name="Hildebrand F."/>
            <person name="Pallen M.J."/>
        </authorList>
    </citation>
    <scope>NUCLEOTIDE SEQUENCE</scope>
    <source>
        <strain evidence="1">ChiBcolR8-3208</strain>
    </source>
</reference>
<comment type="caution">
    <text evidence="1">The sequence shown here is derived from an EMBL/GenBank/DDBJ whole genome shotgun (WGS) entry which is preliminary data.</text>
</comment>
<dbReference type="EMBL" id="DWXZ01000197">
    <property type="protein sequence ID" value="HJB38211.1"/>
    <property type="molecule type" value="Genomic_DNA"/>
</dbReference>
<name>A0A9D2RZZ7_9FIRM</name>
<gene>
    <name evidence="1" type="ORF">H9942_09120</name>
</gene>
<sequence>MRKAIFWGFLGTLAEPGAPSPNPLDPGQYRVYPDAAATLALCAYKGYQNYMLAEGFPRLTELLPKLHLERFFPGRVVSGRVELAGSHGEGLYRRAELAAHFPGMIWLVSGDSQELAGAKAAGWHTIQVHREDGEADFTCPTLTDVWRLL</sequence>
<dbReference type="InterPro" id="IPR036412">
    <property type="entry name" value="HAD-like_sf"/>
</dbReference>
<evidence type="ECO:0000313" key="1">
    <source>
        <dbReference type="EMBL" id="HJB38211.1"/>
    </source>
</evidence>